<feature type="domain" description="TIR" evidence="2">
    <location>
        <begin position="1"/>
        <end position="123"/>
    </location>
</feature>
<protein>
    <submittedName>
        <fullName evidence="3">TIR domain-containing protein</fullName>
    </submittedName>
</protein>
<keyword evidence="1" id="KW-1133">Transmembrane helix</keyword>
<dbReference type="RefSeq" id="WP_235067616.1">
    <property type="nucleotide sequence ID" value="NZ_JAKFGM010000002.1"/>
</dbReference>
<feature type="transmembrane region" description="Helical" evidence="1">
    <location>
        <begin position="151"/>
        <end position="171"/>
    </location>
</feature>
<comment type="caution">
    <text evidence="3">The sequence shown here is derived from an EMBL/GenBank/DDBJ whole genome shotgun (WGS) entry which is preliminary data.</text>
</comment>
<dbReference type="InterPro" id="IPR035897">
    <property type="entry name" value="Toll_tir_struct_dom_sf"/>
</dbReference>
<evidence type="ECO:0000259" key="2">
    <source>
        <dbReference type="PROSITE" id="PS50104"/>
    </source>
</evidence>
<dbReference type="Gene3D" id="3.40.50.10140">
    <property type="entry name" value="Toll/interleukin-1 receptor homology (TIR) domain"/>
    <property type="match status" value="1"/>
</dbReference>
<dbReference type="GO" id="GO:0007165">
    <property type="term" value="P:signal transduction"/>
    <property type="evidence" value="ECO:0007669"/>
    <property type="project" value="InterPro"/>
</dbReference>
<proteinExistence type="predicted"/>
<dbReference type="EMBL" id="JAKFGM010000002">
    <property type="protein sequence ID" value="MCF2515108.1"/>
    <property type="molecule type" value="Genomic_DNA"/>
</dbReference>
<dbReference type="PROSITE" id="PS50104">
    <property type="entry name" value="TIR"/>
    <property type="match status" value="1"/>
</dbReference>
<name>A0A9X1TYG1_9SPHN</name>
<gene>
    <name evidence="3" type="ORF">LVY65_08540</name>
</gene>
<dbReference type="InterPro" id="IPR000157">
    <property type="entry name" value="TIR_dom"/>
</dbReference>
<dbReference type="InterPro" id="IPR011990">
    <property type="entry name" value="TPR-like_helical_dom_sf"/>
</dbReference>
<dbReference type="Pfam" id="PF13676">
    <property type="entry name" value="TIR_2"/>
    <property type="match status" value="1"/>
</dbReference>
<evidence type="ECO:0000256" key="1">
    <source>
        <dbReference type="SAM" id="Phobius"/>
    </source>
</evidence>
<evidence type="ECO:0000313" key="3">
    <source>
        <dbReference type="EMBL" id="MCF2515108.1"/>
    </source>
</evidence>
<dbReference type="SUPFAM" id="SSF52200">
    <property type="entry name" value="Toll/Interleukin receptor TIR domain"/>
    <property type="match status" value="1"/>
</dbReference>
<sequence>MFISYATADRQQALAVCDSIESRGTPCWISSRDVPPGENYQEAIVQALRNTRAVVLVFSWAANKSDEIKKELSLASRYHVQVIALRLQNVEPSDAFAYELSTRQWIDAFNGWDKSIDSLVSRIAQTSGANQGDAATGVPVPTRSAFPSRRFLAIAAAAGMLVLLTVAGWWLRPHAPAHSMTVRLAGFQTLSADLPATMRDALNSEISAAFNADGVIGVSTAPAPQPGSAPAYALGGTVHRIGNSVRVITEFKNERTGTILWSDSVDYPDDQVAKIPHKVAVDAGIVVRCGLSGASTYRKPLPDRVLKDYMQYCQESWAYGGTKTLLPAQRVVAALPDFSWGWSAVQTGFMQAAFDEPDERRAEQLRAEGLRAAAKALALDPRNSEALDRKTYLIDPYAWGEQESLYRAAIAAKPLDCGCEHYGYGLMLNNVGRMNDAVDQFRAATDMLALWPDSQLALSIALLAVRRTEEAKDHFEAAIDLSKDPNFAAWLALNVSPETGNYAAAIVALKETQLEMPDTSRAALLAGYRALAANDPQQKLKAISLLVALPKEEQRDQVVVLLGALGASHEALQIAADRPWLFWRRSMRGVLNDPAFPAVLQKLRLIAYWKQSHSQPDVCKESGRPSFCGSL</sequence>
<keyword evidence="1" id="KW-0472">Membrane</keyword>
<reference evidence="3" key="1">
    <citation type="submission" date="2022-01" db="EMBL/GenBank/DDBJ databases">
        <authorList>
            <person name="Jo J.-H."/>
            <person name="Im W.-T."/>
        </authorList>
    </citation>
    <scope>NUCLEOTIDE SEQUENCE</scope>
    <source>
        <strain evidence="3">G124</strain>
    </source>
</reference>
<dbReference type="Gene3D" id="1.25.40.10">
    <property type="entry name" value="Tetratricopeptide repeat domain"/>
    <property type="match status" value="1"/>
</dbReference>
<accession>A0A9X1TYG1</accession>
<dbReference type="Proteomes" id="UP001139410">
    <property type="component" value="Unassembled WGS sequence"/>
</dbReference>
<keyword evidence="4" id="KW-1185">Reference proteome</keyword>
<evidence type="ECO:0000313" key="4">
    <source>
        <dbReference type="Proteomes" id="UP001139410"/>
    </source>
</evidence>
<keyword evidence="1" id="KW-0812">Transmembrane</keyword>
<dbReference type="SUPFAM" id="SSF48452">
    <property type="entry name" value="TPR-like"/>
    <property type="match status" value="1"/>
</dbReference>
<dbReference type="AlphaFoldDB" id="A0A9X1TYG1"/>
<organism evidence="3 4">
    <name type="scientific">Sphingomonas cremea</name>
    <dbReference type="NCBI Taxonomy" id="2904799"/>
    <lineage>
        <taxon>Bacteria</taxon>
        <taxon>Pseudomonadati</taxon>
        <taxon>Pseudomonadota</taxon>
        <taxon>Alphaproteobacteria</taxon>
        <taxon>Sphingomonadales</taxon>
        <taxon>Sphingomonadaceae</taxon>
        <taxon>Sphingomonas</taxon>
    </lineage>
</organism>